<evidence type="ECO:0000313" key="3">
    <source>
        <dbReference type="Proteomes" id="UP000310314"/>
    </source>
</evidence>
<organism evidence="2 3">
    <name type="scientific">Maribacter algarum</name>
    <name type="common">ex Zhang et al. 2020</name>
    <dbReference type="NCBI Taxonomy" id="2578118"/>
    <lineage>
        <taxon>Bacteria</taxon>
        <taxon>Pseudomonadati</taxon>
        <taxon>Bacteroidota</taxon>
        <taxon>Flavobacteriia</taxon>
        <taxon>Flavobacteriales</taxon>
        <taxon>Flavobacteriaceae</taxon>
        <taxon>Maribacter</taxon>
    </lineage>
</organism>
<name>A0A5S3PR46_9FLAO</name>
<evidence type="ECO:0000256" key="1">
    <source>
        <dbReference type="SAM" id="SignalP"/>
    </source>
</evidence>
<proteinExistence type="predicted"/>
<feature type="signal peptide" evidence="1">
    <location>
        <begin position="1"/>
        <end position="18"/>
    </location>
</feature>
<dbReference type="EMBL" id="VATY01000003">
    <property type="protein sequence ID" value="TMM56135.1"/>
    <property type="molecule type" value="Genomic_DNA"/>
</dbReference>
<dbReference type="Proteomes" id="UP000310314">
    <property type="component" value="Unassembled WGS sequence"/>
</dbReference>
<dbReference type="AlphaFoldDB" id="A0A5S3PR46"/>
<protein>
    <submittedName>
        <fullName evidence="2">Uncharacterized protein</fullName>
    </submittedName>
</protein>
<reference evidence="2 3" key="1">
    <citation type="submission" date="2019-05" db="EMBL/GenBank/DDBJ databases">
        <authorList>
            <person name="Zhang J.-Y."/>
            <person name="Feg X."/>
            <person name="Du Z.-J."/>
        </authorList>
    </citation>
    <scope>NUCLEOTIDE SEQUENCE [LARGE SCALE GENOMIC DNA]</scope>
    <source>
        <strain evidence="2 3">RZ26</strain>
    </source>
</reference>
<keyword evidence="1" id="KW-0732">Signal</keyword>
<sequence>MNFNRFLFLIFMITSACAIGQVKVGDNINTIDGSSILELESRNKALVITRLTDAEMNDIAPLNGALVYNTDLKCIFVFEGATWKSLCNSEISVTSALVAPSAPGIGDLWLDETDNKVNVWDGTAWLPITKNPRTGTGIPNNTTITDALAGDIYIDQVSGNIFTYNGTTWIDQTVSTTNGLSETQNNVFELGGSLTKPTEITTDTNNTLAIAGLEEVIDNNNPIVTVEPATGVLRKTSVSAFLQQDEILIIANEGQTQFTPPLLITSSKKINVYRNGVKLGYTIIDNTTIELQAPVFCYQNDEIRIVQFY</sequence>
<accession>A0A5S3PR46</accession>
<dbReference type="RefSeq" id="WP_138659002.1">
    <property type="nucleotide sequence ID" value="NZ_VATY01000003.1"/>
</dbReference>
<dbReference type="PROSITE" id="PS51257">
    <property type="entry name" value="PROKAR_LIPOPROTEIN"/>
    <property type="match status" value="1"/>
</dbReference>
<evidence type="ECO:0000313" key="2">
    <source>
        <dbReference type="EMBL" id="TMM56135.1"/>
    </source>
</evidence>
<keyword evidence="3" id="KW-1185">Reference proteome</keyword>
<dbReference type="OrthoDB" id="9808953at2"/>
<feature type="chain" id="PRO_5024410991" evidence="1">
    <location>
        <begin position="19"/>
        <end position="309"/>
    </location>
</feature>
<comment type="caution">
    <text evidence="2">The sequence shown here is derived from an EMBL/GenBank/DDBJ whole genome shotgun (WGS) entry which is preliminary data.</text>
</comment>
<gene>
    <name evidence="2" type="ORF">FEE95_16030</name>
</gene>